<dbReference type="Proteomes" id="UP000031938">
    <property type="component" value="Unassembled WGS sequence"/>
</dbReference>
<evidence type="ECO:0000256" key="1">
    <source>
        <dbReference type="SAM" id="MobiDB-lite"/>
    </source>
</evidence>
<evidence type="ECO:0000313" key="3">
    <source>
        <dbReference type="Proteomes" id="UP000031938"/>
    </source>
</evidence>
<proteinExistence type="predicted"/>
<reference evidence="2 3" key="1">
    <citation type="submission" date="2015-01" db="EMBL/GenBank/DDBJ databases">
        <title>Genome sequencing of Jeotgalibacillus soli.</title>
        <authorList>
            <person name="Goh K.M."/>
            <person name="Chan K.-G."/>
            <person name="Yaakop A.S."/>
            <person name="Ee R."/>
            <person name="Gan H.M."/>
            <person name="Chan C.S."/>
        </authorList>
    </citation>
    <scope>NUCLEOTIDE SEQUENCE [LARGE SCALE GENOMIC DNA]</scope>
    <source>
        <strain evidence="2 3">P9</strain>
    </source>
</reference>
<dbReference type="NCBIfam" id="NF033524">
    <property type="entry name" value="lasso_PadeA_fam"/>
    <property type="match status" value="1"/>
</dbReference>
<accession>A0A0C2VY45</accession>
<gene>
    <name evidence="2" type="ORF">KP78_08090</name>
</gene>
<evidence type="ECO:0008006" key="4">
    <source>
        <dbReference type="Google" id="ProtNLM"/>
    </source>
</evidence>
<dbReference type="AlphaFoldDB" id="A0A0C2VY45"/>
<dbReference type="PATRIC" id="fig|889306.3.peg.811"/>
<name>A0A0C2VY45_9BACL</name>
<protein>
    <recommendedName>
        <fullName evidence="4">Paeninodin family lasso peptide</fullName>
    </recommendedName>
</protein>
<feature type="region of interest" description="Disordered" evidence="1">
    <location>
        <begin position="20"/>
        <end position="46"/>
    </location>
</feature>
<sequence length="46" mass="5396">MKKTWKKPELEVLDVSMTMKGFGPPKKDWDDWWKNKDPGEDSELGS</sequence>
<dbReference type="EMBL" id="JXRP01000009">
    <property type="protein sequence ID" value="KIL49341.1"/>
    <property type="molecule type" value="Genomic_DNA"/>
</dbReference>
<dbReference type="InterPro" id="IPR049825">
    <property type="entry name" value="Lasso_PadeA-like"/>
</dbReference>
<dbReference type="RefSeq" id="WP_106388527.1">
    <property type="nucleotide sequence ID" value="NZ_JXRP01000009.1"/>
</dbReference>
<evidence type="ECO:0000313" key="2">
    <source>
        <dbReference type="EMBL" id="KIL49341.1"/>
    </source>
</evidence>
<feature type="compositionally biased region" description="Basic and acidic residues" evidence="1">
    <location>
        <begin position="25"/>
        <end position="39"/>
    </location>
</feature>
<keyword evidence="3" id="KW-1185">Reference proteome</keyword>
<organism evidence="2 3">
    <name type="scientific">Jeotgalibacillus soli</name>
    <dbReference type="NCBI Taxonomy" id="889306"/>
    <lineage>
        <taxon>Bacteria</taxon>
        <taxon>Bacillati</taxon>
        <taxon>Bacillota</taxon>
        <taxon>Bacilli</taxon>
        <taxon>Bacillales</taxon>
        <taxon>Caryophanaceae</taxon>
        <taxon>Jeotgalibacillus</taxon>
    </lineage>
</organism>
<comment type="caution">
    <text evidence="2">The sequence shown here is derived from an EMBL/GenBank/DDBJ whole genome shotgun (WGS) entry which is preliminary data.</text>
</comment>